<dbReference type="Proteomes" id="UP000248606">
    <property type="component" value="Unassembled WGS sequence"/>
</dbReference>
<evidence type="ECO:0000256" key="1">
    <source>
        <dbReference type="SAM" id="Coils"/>
    </source>
</evidence>
<dbReference type="AlphaFoldDB" id="A0A2W5KB46"/>
<protein>
    <recommendedName>
        <fullName evidence="2">Endonuclease GajA/Old nuclease/RecF-like AAA domain-containing protein</fullName>
    </recommendedName>
</protein>
<reference evidence="3 4" key="1">
    <citation type="submission" date="2017-08" db="EMBL/GenBank/DDBJ databases">
        <title>Infants hospitalized years apart are colonized by the same room-sourced microbial strains.</title>
        <authorList>
            <person name="Brooks B."/>
            <person name="Olm M.R."/>
            <person name="Firek B.A."/>
            <person name="Baker R."/>
            <person name="Thomas B.C."/>
            <person name="Morowitz M.J."/>
            <person name="Banfield J.F."/>
        </authorList>
    </citation>
    <scope>NUCLEOTIDE SEQUENCE [LARGE SCALE GENOMIC DNA]</scope>
    <source>
        <strain evidence="3">S2_006_000_R1_57</strain>
    </source>
</reference>
<proteinExistence type="predicted"/>
<evidence type="ECO:0000313" key="4">
    <source>
        <dbReference type="Proteomes" id="UP000248606"/>
    </source>
</evidence>
<organism evidence="3 4">
    <name type="scientific">Lawsonella clevelandensis</name>
    <dbReference type="NCBI Taxonomy" id="1528099"/>
    <lineage>
        <taxon>Bacteria</taxon>
        <taxon>Bacillati</taxon>
        <taxon>Actinomycetota</taxon>
        <taxon>Actinomycetes</taxon>
        <taxon>Mycobacteriales</taxon>
        <taxon>Lawsonellaceae</taxon>
        <taxon>Lawsonella</taxon>
    </lineage>
</organism>
<dbReference type="Gene3D" id="3.40.50.300">
    <property type="entry name" value="P-loop containing nucleotide triphosphate hydrolases"/>
    <property type="match status" value="2"/>
</dbReference>
<feature type="domain" description="Endonuclease GajA/Old nuclease/RecF-like AAA" evidence="2">
    <location>
        <begin position="1"/>
        <end position="340"/>
    </location>
</feature>
<sequence length="867" mass="95724">MRLHSITVQDYRGIAQQKIDFHDHGITVIAGPNQSGKSSVIEAINLVLTEKATSRKEAVKAIRRSGVDRPAIVELDVTIGGERFTLRKEFGRGRQAGTTLVFADGSKEALWGDPAHNYVQELLAEHEDMALFSALSFLQGKDLASFELTDGQSALQEALDAAASEQNDGAMSGDHILDAAQAECDRYFTKTGRPNKERNHSIQEEEKLTQEIADLKDQIKETHDIAQNVTELATQRDTLADQIHQVEADEKELQQQAKNYAHQRQQKDKLRTQLTANEATLAAAQAVVEADSNLLNQHENVQKRIKNAEKELADLPSADGSEVTELEKKCAQLATALEEMTSATHLVDLVKREYALHDIQEQAKKLREAVDDAAEKRASFAHNPAVYQQAEKLHTETESLRQALNATAGTITITPQTEDSHILCNGGELHESLRADLGQPLTIEVPGHVTIAVEPAAEAAHLHDMLQQQENDYQAALAELHVSDWQSAAAQADAWEKADEAYTTATTDLQTFDAVHPESRLSEEEQTLTQEFATYPTELIDQARAGTLPTLSADDLEELRSGYTETKQRWEAASRDYENACARREVLTQTLNSAREEEQELAPLDEEAMKAHTAALHEQEVTVSKQRAKISDFDAMHADMGDPTPALSDATSALTNLREKYREAENKYQHQQGVLDSHLDLGLHTALEDKEGQCEELSRANKRVTAEAEAARLLRDTLVDARQRTAARYQTPYVTALTALGQHVWGEDFSVNVADNLRIESAITRPGGSPIAYKDLSTGTREQLAVLSRLACYQLVNQGSVPVILDDILGYSDPEHRGDMAKAIETATALAESDPTSVGQLIIFTCDSSRFTEIPGLHLDWNNPTVE</sequence>
<dbReference type="EMBL" id="QFOZ01000001">
    <property type="protein sequence ID" value="PZP89732.1"/>
    <property type="molecule type" value="Genomic_DNA"/>
</dbReference>
<feature type="coiled-coil region" evidence="1">
    <location>
        <begin position="198"/>
        <end position="376"/>
    </location>
</feature>
<gene>
    <name evidence="3" type="ORF">DI579_00735</name>
</gene>
<comment type="caution">
    <text evidence="3">The sequence shown here is derived from an EMBL/GenBank/DDBJ whole genome shotgun (WGS) entry which is preliminary data.</text>
</comment>
<dbReference type="PANTHER" id="PTHR41259:SF1">
    <property type="entry name" value="DOUBLE-STRAND BREAK REPAIR RAD50 ATPASE, PUTATIVE-RELATED"/>
    <property type="match status" value="1"/>
</dbReference>
<name>A0A2W5KB46_9ACTN</name>
<dbReference type="PANTHER" id="PTHR41259">
    <property type="entry name" value="DOUBLE-STRAND BREAK REPAIR RAD50 ATPASE, PUTATIVE-RELATED"/>
    <property type="match status" value="1"/>
</dbReference>
<dbReference type="InterPro" id="IPR041685">
    <property type="entry name" value="AAA_GajA/Old/RecF-like"/>
</dbReference>
<keyword evidence="1" id="KW-0175">Coiled coil</keyword>
<feature type="coiled-coil region" evidence="1">
    <location>
        <begin position="647"/>
        <end position="714"/>
    </location>
</feature>
<evidence type="ECO:0000313" key="3">
    <source>
        <dbReference type="EMBL" id="PZP89732.1"/>
    </source>
</evidence>
<dbReference type="Pfam" id="PF13175">
    <property type="entry name" value="AAA_15"/>
    <property type="match status" value="1"/>
</dbReference>
<dbReference type="SUPFAM" id="SSF52540">
    <property type="entry name" value="P-loop containing nucleoside triphosphate hydrolases"/>
    <property type="match status" value="1"/>
</dbReference>
<evidence type="ECO:0000259" key="2">
    <source>
        <dbReference type="Pfam" id="PF13175"/>
    </source>
</evidence>
<dbReference type="InterPro" id="IPR027417">
    <property type="entry name" value="P-loop_NTPase"/>
</dbReference>
<accession>A0A2W5KB46</accession>
<dbReference type="RefSeq" id="WP_303678549.1">
    <property type="nucleotide sequence ID" value="NZ_QFOZ01000001.1"/>
</dbReference>